<feature type="transmembrane region" description="Helical" evidence="8">
    <location>
        <begin position="13"/>
        <end position="33"/>
    </location>
</feature>
<feature type="transmembrane region" description="Helical" evidence="8">
    <location>
        <begin position="259"/>
        <end position="281"/>
    </location>
</feature>
<keyword evidence="5 8" id="KW-0812">Transmembrane</keyword>
<reference evidence="9 10" key="1">
    <citation type="journal article" date="2018" name="Elife">
        <title>Discovery and characterization of a prevalent human gut bacterial enzyme sufficient for the inactivation of a family of plant toxins.</title>
        <authorList>
            <person name="Koppel N."/>
            <person name="Bisanz J.E."/>
            <person name="Pandelia M.E."/>
            <person name="Turnbaugh P.J."/>
            <person name="Balskus E.P."/>
        </authorList>
    </citation>
    <scope>NUCLEOTIDE SEQUENCE [LARGE SCALE GENOMIC DNA]</scope>
    <source>
        <strain evidence="9 10">OB21 GAM 11</strain>
    </source>
</reference>
<dbReference type="EMBL" id="PPUT01000031">
    <property type="protein sequence ID" value="RDC42267.1"/>
    <property type="molecule type" value="Genomic_DNA"/>
</dbReference>
<evidence type="ECO:0000256" key="4">
    <source>
        <dbReference type="ARBA" id="ARBA00022475"/>
    </source>
</evidence>
<dbReference type="Pfam" id="PF01235">
    <property type="entry name" value="Na_Ala_symp"/>
    <property type="match status" value="1"/>
</dbReference>
<sequence>MDMIVDIINSIDAFVWGPPMLVLLLGSHIFLTFRTGFIQRKLPTAIKLSVTKDPDAPGDISQFGALCTALSATIGTGNIVGVGTAIIAGGPGAVFWMWITGVFGIATKYSETFAAVKYRVKDHNGDMLGGAMYAWKRGFTDKDGKTPWWALLGAGAFALFAAIASFGIGSAVQSSAMTEVISTNLPGVPAWGIGLAIVIMVSVVIFGGVKVISNVCEKLVPFMAIAYIWGCVVILGMNWEFVWPALCLIVESAFTAKAAFGGALGSGLMLALQFGCARGLFSNESGLGSAPIVASAASTRNPARQALVSMTGTFWDTVIICLLTGLVLVSTMLGNADLNAAVMAGDISAGAQLSSAAFASIPYIGTPILIFGMILFAYSTILGWSYYGNRCVTYLFGKRAIRPYQVLYVVVAFLGAIGVGEVVWTVSDITNALMAIPNIIMVLLLSGLIAKETKHYVYEHNLDERDETPIPQLDSK</sequence>
<dbReference type="AlphaFoldDB" id="A0A369NVM4"/>
<evidence type="ECO:0000256" key="7">
    <source>
        <dbReference type="ARBA" id="ARBA00023136"/>
    </source>
</evidence>
<dbReference type="RefSeq" id="WP_114549593.1">
    <property type="nucleotide sequence ID" value="NZ_PPUT01000031.1"/>
</dbReference>
<organism evidence="9 10">
    <name type="scientific">Adlercreutzia equolifaciens subsp. celatus</name>
    <dbReference type="NCBI Taxonomy" id="394340"/>
    <lineage>
        <taxon>Bacteria</taxon>
        <taxon>Bacillati</taxon>
        <taxon>Actinomycetota</taxon>
        <taxon>Coriobacteriia</taxon>
        <taxon>Eggerthellales</taxon>
        <taxon>Eggerthellaceae</taxon>
        <taxon>Adlercreutzia</taxon>
    </lineage>
</organism>
<gene>
    <name evidence="9" type="ORF">C1850_10045</name>
</gene>
<feature type="transmembrane region" description="Helical" evidence="8">
    <location>
        <begin position="219"/>
        <end position="239"/>
    </location>
</feature>
<evidence type="ECO:0000256" key="3">
    <source>
        <dbReference type="ARBA" id="ARBA00022448"/>
    </source>
</evidence>
<keyword evidence="3 8" id="KW-0813">Transport</keyword>
<dbReference type="Proteomes" id="UP000253805">
    <property type="component" value="Unassembled WGS sequence"/>
</dbReference>
<evidence type="ECO:0000313" key="10">
    <source>
        <dbReference type="Proteomes" id="UP000253805"/>
    </source>
</evidence>
<feature type="transmembrane region" description="Helical" evidence="8">
    <location>
        <begin position="146"/>
        <end position="168"/>
    </location>
</feature>
<protein>
    <submittedName>
        <fullName evidence="9">Sodium:alanine symporter family protein</fullName>
    </submittedName>
</protein>
<proteinExistence type="inferred from homology"/>
<feature type="transmembrane region" description="Helical" evidence="8">
    <location>
        <begin position="314"/>
        <end position="333"/>
    </location>
</feature>
<feature type="transmembrane region" description="Helical" evidence="8">
    <location>
        <begin position="188"/>
        <end position="207"/>
    </location>
</feature>
<evidence type="ECO:0000256" key="5">
    <source>
        <dbReference type="ARBA" id="ARBA00022692"/>
    </source>
</evidence>
<evidence type="ECO:0000256" key="8">
    <source>
        <dbReference type="RuleBase" id="RU363064"/>
    </source>
</evidence>
<evidence type="ECO:0000256" key="6">
    <source>
        <dbReference type="ARBA" id="ARBA00022989"/>
    </source>
</evidence>
<feature type="transmembrane region" description="Helical" evidence="8">
    <location>
        <begin position="432"/>
        <end position="450"/>
    </location>
</feature>
<dbReference type="InterPro" id="IPR001463">
    <property type="entry name" value="Na/Ala_symport"/>
</dbReference>
<keyword evidence="6 8" id="KW-1133">Transmembrane helix</keyword>
<comment type="caution">
    <text evidence="9">The sequence shown here is derived from an EMBL/GenBank/DDBJ whole genome shotgun (WGS) entry which is preliminary data.</text>
</comment>
<evidence type="ECO:0000313" key="9">
    <source>
        <dbReference type="EMBL" id="RDC42267.1"/>
    </source>
</evidence>
<feature type="transmembrane region" description="Helical" evidence="8">
    <location>
        <begin position="363"/>
        <end position="386"/>
    </location>
</feature>
<dbReference type="PRINTS" id="PR00175">
    <property type="entry name" value="NAALASMPORT"/>
</dbReference>
<keyword evidence="7 8" id="KW-0472">Membrane</keyword>
<evidence type="ECO:0000256" key="1">
    <source>
        <dbReference type="ARBA" id="ARBA00004651"/>
    </source>
</evidence>
<dbReference type="PANTHER" id="PTHR30330:SF3">
    <property type="entry name" value="TRANSCRIPTIONAL REGULATOR, LRP FAMILY"/>
    <property type="match status" value="1"/>
</dbReference>
<dbReference type="GO" id="GO:0005283">
    <property type="term" value="F:amino acid:sodium symporter activity"/>
    <property type="evidence" value="ECO:0007669"/>
    <property type="project" value="InterPro"/>
</dbReference>
<dbReference type="PANTHER" id="PTHR30330">
    <property type="entry name" value="AGSS FAMILY TRANSPORTER, SODIUM-ALANINE"/>
    <property type="match status" value="1"/>
</dbReference>
<name>A0A369NVM4_9ACTN</name>
<comment type="similarity">
    <text evidence="2 8">Belongs to the alanine or glycine:cation symporter (AGCS) (TC 2.A.25) family.</text>
</comment>
<dbReference type="Gene3D" id="1.20.1740.10">
    <property type="entry name" value="Amino acid/polyamine transporter I"/>
    <property type="match status" value="1"/>
</dbReference>
<dbReference type="GO" id="GO:0005886">
    <property type="term" value="C:plasma membrane"/>
    <property type="evidence" value="ECO:0007669"/>
    <property type="project" value="UniProtKB-SubCell"/>
</dbReference>
<accession>A0A369NVM4</accession>
<comment type="subcellular location">
    <subcellularLocation>
        <location evidence="1 8">Cell membrane</location>
        <topology evidence="1 8">Multi-pass membrane protein</topology>
    </subcellularLocation>
</comment>
<evidence type="ECO:0000256" key="2">
    <source>
        <dbReference type="ARBA" id="ARBA00009261"/>
    </source>
</evidence>
<keyword evidence="4 8" id="KW-1003">Cell membrane</keyword>
<keyword evidence="8" id="KW-0769">Symport</keyword>
<dbReference type="NCBIfam" id="TIGR00835">
    <property type="entry name" value="agcS"/>
    <property type="match status" value="1"/>
</dbReference>
<feature type="transmembrane region" description="Helical" evidence="8">
    <location>
        <begin position="406"/>
        <end position="426"/>
    </location>
</feature>